<protein>
    <submittedName>
        <fullName evidence="2">Uncharacterized protein</fullName>
    </submittedName>
</protein>
<proteinExistence type="predicted"/>
<evidence type="ECO:0000313" key="2">
    <source>
        <dbReference type="EMBL" id="HIU91909.1"/>
    </source>
</evidence>
<accession>A0A9D1MZA2</accession>
<evidence type="ECO:0000256" key="1">
    <source>
        <dbReference type="SAM" id="Phobius"/>
    </source>
</evidence>
<reference evidence="2" key="2">
    <citation type="journal article" date="2021" name="PeerJ">
        <title>Extensive microbial diversity within the chicken gut microbiome revealed by metagenomics and culture.</title>
        <authorList>
            <person name="Gilroy R."/>
            <person name="Ravi A."/>
            <person name="Getino M."/>
            <person name="Pursley I."/>
            <person name="Horton D.L."/>
            <person name="Alikhan N.F."/>
            <person name="Baker D."/>
            <person name="Gharbi K."/>
            <person name="Hall N."/>
            <person name="Watson M."/>
            <person name="Adriaenssens E.M."/>
            <person name="Foster-Nyarko E."/>
            <person name="Jarju S."/>
            <person name="Secka A."/>
            <person name="Antonio M."/>
            <person name="Oren A."/>
            <person name="Chaudhuri R.R."/>
            <person name="La Ragione R."/>
            <person name="Hildebrand F."/>
            <person name="Pallen M.J."/>
        </authorList>
    </citation>
    <scope>NUCLEOTIDE SEQUENCE</scope>
    <source>
        <strain evidence="2">CHK154-7741</strain>
    </source>
</reference>
<feature type="transmembrane region" description="Helical" evidence="1">
    <location>
        <begin position="20"/>
        <end position="44"/>
    </location>
</feature>
<keyword evidence="1" id="KW-0812">Transmembrane</keyword>
<dbReference type="Proteomes" id="UP000886748">
    <property type="component" value="Unassembled WGS sequence"/>
</dbReference>
<reference evidence="2" key="1">
    <citation type="submission" date="2020-10" db="EMBL/GenBank/DDBJ databases">
        <authorList>
            <person name="Gilroy R."/>
        </authorList>
    </citation>
    <scope>NUCLEOTIDE SEQUENCE</scope>
    <source>
        <strain evidence="2">CHK154-7741</strain>
    </source>
</reference>
<keyword evidence="1" id="KW-1133">Transmembrane helix</keyword>
<evidence type="ECO:0000313" key="3">
    <source>
        <dbReference type="Proteomes" id="UP000886748"/>
    </source>
</evidence>
<gene>
    <name evidence="2" type="ORF">IAD26_02110</name>
</gene>
<comment type="caution">
    <text evidence="2">The sequence shown here is derived from an EMBL/GenBank/DDBJ whole genome shotgun (WGS) entry which is preliminary data.</text>
</comment>
<sequence length="83" mass="9509">MGEKAFECADILKPLLKKYLIIGFSLVIAINITLCVAGFICVYYKLKKKVYHTYFMTRGALEKLYNVDITLDKSTGQMVIKKH</sequence>
<dbReference type="AlphaFoldDB" id="A0A9D1MZA2"/>
<dbReference type="EMBL" id="DVOD01000016">
    <property type="protein sequence ID" value="HIU91909.1"/>
    <property type="molecule type" value="Genomic_DNA"/>
</dbReference>
<name>A0A9D1MZA2_9CLOT</name>
<keyword evidence="1" id="KW-0472">Membrane</keyword>
<organism evidence="2 3">
    <name type="scientific">Candidatus Limenecus avicola</name>
    <dbReference type="NCBI Taxonomy" id="2840847"/>
    <lineage>
        <taxon>Bacteria</taxon>
        <taxon>Bacillati</taxon>
        <taxon>Bacillota</taxon>
        <taxon>Clostridia</taxon>
        <taxon>Eubacteriales</taxon>
        <taxon>Clostridiaceae</taxon>
        <taxon>Clostridiaceae incertae sedis</taxon>
        <taxon>Candidatus Limenecus</taxon>
    </lineage>
</organism>